<dbReference type="GO" id="GO:0003849">
    <property type="term" value="F:3-deoxy-7-phosphoheptulonate synthase activity"/>
    <property type="evidence" value="ECO:0007669"/>
    <property type="project" value="UniProtKB-EC"/>
</dbReference>
<dbReference type="NCBIfam" id="NF006421">
    <property type="entry name" value="PRK08673.1"/>
    <property type="match status" value="1"/>
</dbReference>
<evidence type="ECO:0000313" key="5">
    <source>
        <dbReference type="Proteomes" id="UP000316292"/>
    </source>
</evidence>
<name>A0A538SBY8_UNCEI</name>
<evidence type="ECO:0000256" key="1">
    <source>
        <dbReference type="ARBA" id="ARBA00022679"/>
    </source>
</evidence>
<dbReference type="EC" id="2.5.1.54" evidence="4"/>
<dbReference type="InterPro" id="IPR006268">
    <property type="entry name" value="DAHP_syn_2"/>
</dbReference>
<proteinExistence type="predicted"/>
<dbReference type="Proteomes" id="UP000316292">
    <property type="component" value="Unassembled WGS sequence"/>
</dbReference>
<dbReference type="InterPro" id="IPR006218">
    <property type="entry name" value="DAHP1/KDSA"/>
</dbReference>
<protein>
    <submittedName>
        <fullName evidence="4">3-deoxy-7-phosphoheptulonate synthase</fullName>
        <ecNumber evidence="4">2.5.1.54</ecNumber>
    </submittedName>
</protein>
<dbReference type="Pfam" id="PF18152">
    <property type="entry name" value="DAHP_snth_FXD"/>
    <property type="match status" value="1"/>
</dbReference>
<accession>A0A538SBY8</accession>
<dbReference type="Pfam" id="PF00793">
    <property type="entry name" value="DAHP_synth_1"/>
    <property type="match status" value="1"/>
</dbReference>
<organism evidence="4 5">
    <name type="scientific">Eiseniibacteriota bacterium</name>
    <dbReference type="NCBI Taxonomy" id="2212470"/>
    <lineage>
        <taxon>Bacteria</taxon>
        <taxon>Candidatus Eiseniibacteriota</taxon>
    </lineage>
</organism>
<evidence type="ECO:0000259" key="3">
    <source>
        <dbReference type="Pfam" id="PF18152"/>
    </source>
</evidence>
<dbReference type="PANTHER" id="PTHR43018">
    <property type="entry name" value="PHOSPHO-2-DEHYDRO-3-DEOXYHEPTONATE ALDOLASE"/>
    <property type="match status" value="1"/>
</dbReference>
<sequence>MVITFHANATDEELHAVEAKLRDLGFQVVRAPTTGPVVLAAVGDGALPPVEEVGRMAGVAEAVGIPEPFKLASRSFRHETSVIRIGDVEIGGSSVVLMAGPCTIESEEQMVRTAAAVRAAGARVLRGGAFKPRTSPYSFQGLGEEGLKLIRRVADENGLLVISEIMDKSQIGLMERYVDILQVGARNMQNFSLLRELGKTEKTVLVKRGLSATVDEWLMSAEYVISGGNDRVIVCERGIRAYETYTRNTLDLNAVAVAKSLSHLPVIVDPSHASGVRDKVIPLARAAIAAGADGLLIEVHYDPENAICDGQQSLYPEQFQALANQLRQIAGAVDRTL</sequence>
<dbReference type="SUPFAM" id="SSF51569">
    <property type="entry name" value="Aldolase"/>
    <property type="match status" value="1"/>
</dbReference>
<comment type="caution">
    <text evidence="4">The sequence shown here is derived from an EMBL/GenBank/DDBJ whole genome shotgun (WGS) entry which is preliminary data.</text>
</comment>
<dbReference type="Gene3D" id="3.20.20.70">
    <property type="entry name" value="Aldolase class I"/>
    <property type="match status" value="1"/>
</dbReference>
<dbReference type="NCBIfam" id="TIGR01361">
    <property type="entry name" value="DAHP_synth_Bsub"/>
    <property type="match status" value="1"/>
</dbReference>
<evidence type="ECO:0000259" key="2">
    <source>
        <dbReference type="Pfam" id="PF00793"/>
    </source>
</evidence>
<dbReference type="GO" id="GO:0009073">
    <property type="term" value="P:aromatic amino acid family biosynthetic process"/>
    <property type="evidence" value="ECO:0007669"/>
    <property type="project" value="InterPro"/>
</dbReference>
<dbReference type="GO" id="GO:0016832">
    <property type="term" value="F:aldehyde-lyase activity"/>
    <property type="evidence" value="ECO:0007669"/>
    <property type="project" value="InterPro"/>
</dbReference>
<dbReference type="InterPro" id="IPR052899">
    <property type="entry name" value="Class-I_DAHP_synthase"/>
</dbReference>
<reference evidence="4 5" key="1">
    <citation type="journal article" date="2019" name="Nat. Microbiol.">
        <title>Mediterranean grassland soil C-N compound turnover is dependent on rainfall and depth, and is mediated by genomically divergent microorganisms.</title>
        <authorList>
            <person name="Diamond S."/>
            <person name="Andeer P.F."/>
            <person name="Li Z."/>
            <person name="Crits-Christoph A."/>
            <person name="Burstein D."/>
            <person name="Anantharaman K."/>
            <person name="Lane K.R."/>
            <person name="Thomas B.C."/>
            <person name="Pan C."/>
            <person name="Northen T.R."/>
            <person name="Banfield J.F."/>
        </authorList>
    </citation>
    <scope>NUCLEOTIDE SEQUENCE [LARGE SCALE GENOMIC DNA]</scope>
    <source>
        <strain evidence="4">WS_1</strain>
    </source>
</reference>
<dbReference type="NCBIfam" id="NF009239">
    <property type="entry name" value="PRK12595.1"/>
    <property type="match status" value="1"/>
</dbReference>
<dbReference type="InterPro" id="IPR013785">
    <property type="entry name" value="Aldolase_TIM"/>
</dbReference>
<dbReference type="EMBL" id="VBOR01000064">
    <property type="protein sequence ID" value="TMQ48876.1"/>
    <property type="molecule type" value="Genomic_DNA"/>
</dbReference>
<dbReference type="AlphaFoldDB" id="A0A538SBY8"/>
<keyword evidence="1 4" id="KW-0808">Transferase</keyword>
<feature type="domain" description="DAHP synthetase I/KDSA" evidence="2">
    <location>
        <begin position="87"/>
        <end position="330"/>
    </location>
</feature>
<dbReference type="Gene3D" id="3.30.70.1140">
    <property type="entry name" value="Phospho-2-dehydro-3-deoxyheptonate aldolase, domain 1"/>
    <property type="match status" value="1"/>
</dbReference>
<dbReference type="PANTHER" id="PTHR43018:SF2">
    <property type="entry name" value="PHOSPHO-2-DEHYDRO-3-DEOXYHEPTONATE ALDOLASE"/>
    <property type="match status" value="1"/>
</dbReference>
<gene>
    <name evidence="4" type="primary">aroF</name>
    <name evidence="4" type="ORF">E6K71_06365</name>
</gene>
<evidence type="ECO:0000313" key="4">
    <source>
        <dbReference type="EMBL" id="TMQ48876.1"/>
    </source>
</evidence>
<feature type="domain" description="DAHP synthase ferredoxin-like" evidence="3">
    <location>
        <begin position="1"/>
        <end position="65"/>
    </location>
</feature>
<dbReference type="InterPro" id="IPR041071">
    <property type="entry name" value="DAHP_snth_FXD"/>
</dbReference>